<evidence type="ECO:0000256" key="5">
    <source>
        <dbReference type="ARBA" id="ARBA00022989"/>
    </source>
</evidence>
<name>A0A565B2K6_9BRAS</name>
<keyword evidence="7" id="KW-0446">Lipid-binding</keyword>
<evidence type="ECO:0000256" key="6">
    <source>
        <dbReference type="ARBA" id="ARBA00023055"/>
    </source>
</evidence>
<evidence type="ECO:0000256" key="3">
    <source>
        <dbReference type="ARBA" id="ARBA00022692"/>
    </source>
</evidence>
<feature type="region of interest" description="Disordered" evidence="9">
    <location>
        <begin position="258"/>
        <end position="298"/>
    </location>
</feature>
<dbReference type="PROSITE" id="PS51847">
    <property type="entry name" value="SMP"/>
    <property type="match status" value="1"/>
</dbReference>
<dbReference type="PANTHER" id="PTHR13466:SF0">
    <property type="entry name" value="SMP-LTD DOMAIN-CONTAINING PROTEIN"/>
    <property type="match status" value="1"/>
</dbReference>
<evidence type="ECO:0000313" key="12">
    <source>
        <dbReference type="EMBL" id="VVA95129.1"/>
    </source>
</evidence>
<gene>
    <name evidence="12" type="ORF">ANE_LOCUS5574</name>
</gene>
<dbReference type="InterPro" id="IPR057080">
    <property type="entry name" value="PH_SMPa"/>
</dbReference>
<feature type="region of interest" description="Disordered" evidence="9">
    <location>
        <begin position="744"/>
        <end position="763"/>
    </location>
</feature>
<keyword evidence="3 10" id="KW-0812">Transmembrane</keyword>
<keyword evidence="4" id="KW-0256">Endoplasmic reticulum</keyword>
<dbReference type="EMBL" id="CABITT030000002">
    <property type="protein sequence ID" value="VVA95129.1"/>
    <property type="molecule type" value="Genomic_DNA"/>
</dbReference>
<dbReference type="GO" id="GO:0005789">
    <property type="term" value="C:endoplasmic reticulum membrane"/>
    <property type="evidence" value="ECO:0007669"/>
    <property type="project" value="UniProtKB-SubCell"/>
</dbReference>
<feature type="region of interest" description="Disordered" evidence="9">
    <location>
        <begin position="707"/>
        <end position="728"/>
    </location>
</feature>
<dbReference type="GO" id="GO:0006869">
    <property type="term" value="P:lipid transport"/>
    <property type="evidence" value="ECO:0007669"/>
    <property type="project" value="UniProtKB-KW"/>
</dbReference>
<keyword evidence="13" id="KW-1185">Reference proteome</keyword>
<dbReference type="GO" id="GO:0008289">
    <property type="term" value="F:lipid binding"/>
    <property type="evidence" value="ECO:0007669"/>
    <property type="project" value="UniProtKB-KW"/>
</dbReference>
<accession>A0A565B2K6</accession>
<dbReference type="OrthoDB" id="26740at2759"/>
<proteinExistence type="predicted"/>
<keyword evidence="2" id="KW-0813">Transport</keyword>
<evidence type="ECO:0000256" key="8">
    <source>
        <dbReference type="ARBA" id="ARBA00023136"/>
    </source>
</evidence>
<feature type="compositionally biased region" description="Basic and acidic residues" evidence="9">
    <location>
        <begin position="480"/>
        <end position="489"/>
    </location>
</feature>
<feature type="compositionally biased region" description="Basic and acidic residues" evidence="9">
    <location>
        <begin position="629"/>
        <end position="643"/>
    </location>
</feature>
<dbReference type="InterPro" id="IPR031468">
    <property type="entry name" value="SMP_LBD"/>
</dbReference>
<feature type="compositionally biased region" description="Basic and acidic residues" evidence="9">
    <location>
        <begin position="719"/>
        <end position="728"/>
    </location>
</feature>
<evidence type="ECO:0000259" key="11">
    <source>
        <dbReference type="PROSITE" id="PS51847"/>
    </source>
</evidence>
<feature type="domain" description="SMP-LTD" evidence="11">
    <location>
        <begin position="328"/>
        <end position="599"/>
    </location>
</feature>
<evidence type="ECO:0000256" key="10">
    <source>
        <dbReference type="SAM" id="Phobius"/>
    </source>
</evidence>
<keyword evidence="6" id="KW-0445">Lipid transport</keyword>
<protein>
    <recommendedName>
        <fullName evidence="11">SMP-LTD domain-containing protein</fullName>
    </recommendedName>
</protein>
<dbReference type="AlphaFoldDB" id="A0A565B2K6"/>
<dbReference type="Proteomes" id="UP000489600">
    <property type="component" value="Unassembled WGS sequence"/>
</dbReference>
<organism evidence="12 13">
    <name type="scientific">Arabis nemorensis</name>
    <dbReference type="NCBI Taxonomy" id="586526"/>
    <lineage>
        <taxon>Eukaryota</taxon>
        <taxon>Viridiplantae</taxon>
        <taxon>Streptophyta</taxon>
        <taxon>Embryophyta</taxon>
        <taxon>Tracheophyta</taxon>
        <taxon>Spermatophyta</taxon>
        <taxon>Magnoliopsida</taxon>
        <taxon>eudicotyledons</taxon>
        <taxon>Gunneridae</taxon>
        <taxon>Pentapetalae</taxon>
        <taxon>rosids</taxon>
        <taxon>malvids</taxon>
        <taxon>Brassicales</taxon>
        <taxon>Brassicaceae</taxon>
        <taxon>Arabideae</taxon>
        <taxon>Arabis</taxon>
    </lineage>
</organism>
<feature type="region of interest" description="Disordered" evidence="9">
    <location>
        <begin position="463"/>
        <end position="501"/>
    </location>
</feature>
<evidence type="ECO:0000256" key="9">
    <source>
        <dbReference type="SAM" id="MobiDB-lite"/>
    </source>
</evidence>
<feature type="transmembrane region" description="Helical" evidence="10">
    <location>
        <begin position="6"/>
        <end position="32"/>
    </location>
</feature>
<evidence type="ECO:0000256" key="2">
    <source>
        <dbReference type="ARBA" id="ARBA00022448"/>
    </source>
</evidence>
<dbReference type="Pfam" id="PF23065">
    <property type="entry name" value="PH_SMPa"/>
    <property type="match status" value="1"/>
</dbReference>
<comment type="caution">
    <text evidence="12">The sequence shown here is derived from an EMBL/GenBank/DDBJ whole genome shotgun (WGS) entry which is preliminary data.</text>
</comment>
<dbReference type="CDD" id="cd21675">
    <property type="entry name" value="SMP_TEX2"/>
    <property type="match status" value="1"/>
</dbReference>
<dbReference type="SUPFAM" id="SSF50729">
    <property type="entry name" value="PH domain-like"/>
    <property type="match status" value="1"/>
</dbReference>
<sequence length="763" mass="85461">MVSFSGFVFVSGFLLGILAIVAVEVAGFLYLLKRLNRKRNLHESNPTLKDSDPRQSIDFSLNKQGVIWILEVDDSIKDWMRENGLPKEQKKKRDILEVHPVRRFARIKDHKLILSDSDGTKTDITLKGCSVEAVSGSGLPTRKWAKRFPIQIESKTSVLYKGNHAFYIYLETSWEKESWCKALRLAAFENQERFIWSTKLKDDFRKYMASLNVAYPSFMKPSAGFTFEPLDKGVKTDGGPSSKVRLLWKKFSKKYSTKVNTAPSNREDKKTSNRPYQDSQSTGSSGRSTPARKMQDNIPEETDVQVFPRSWSHGSHVSDLDSEDKFFADEGTSVLNLLISRMFFDVKRNTGLKSLVHERTQRVLSSMRIPSYIGELICCDVDIGTLPPYIHGTRILPMEMDGVWAFELDIEYTGGAGLQVETRVDAREEDLQKGIAEKLQPNSAGDVPPDLLEDLADFEKQLNVPGGGTVDAPQDAKNGGSDKADESKGSKGTKPAPNNGSKWKSILKNIAEQVSQVPITLSIGVSLLRGTLRVQLKAPPSDQLWVGFTSMPDIEFDLVSSVGEHKITNSHVAMFLVNRFKTGIRDVLVLPNCENITIPWMIAENDDWVERKIAPFMWLNQESTNDHDSFEAAEAKSKTDKPPSSEPMLKTAEVPQKPRIEEEPVSAAPPANSTAIVVEGDKSLQELKTPLLGSSEKQDTIGNTRDISVESPSVSIASSEEKRMGTAKARMFDFRKKVGEKFEEKKRHVEERGRQIVEKMRGP</sequence>
<feature type="region of interest" description="Disordered" evidence="9">
    <location>
        <begin position="629"/>
        <end position="670"/>
    </location>
</feature>
<evidence type="ECO:0000256" key="1">
    <source>
        <dbReference type="ARBA" id="ARBA00004586"/>
    </source>
</evidence>
<keyword evidence="8 10" id="KW-0472">Membrane</keyword>
<feature type="compositionally biased region" description="Low complexity" evidence="9">
    <location>
        <begin position="709"/>
        <end position="718"/>
    </location>
</feature>
<evidence type="ECO:0000313" key="13">
    <source>
        <dbReference type="Proteomes" id="UP000489600"/>
    </source>
</evidence>
<comment type="subcellular location">
    <subcellularLocation>
        <location evidence="1">Endoplasmic reticulum membrane</location>
    </subcellularLocation>
</comment>
<reference evidence="12" key="1">
    <citation type="submission" date="2019-07" db="EMBL/GenBank/DDBJ databases">
        <authorList>
            <person name="Dittberner H."/>
        </authorList>
    </citation>
    <scope>NUCLEOTIDE SEQUENCE [LARGE SCALE GENOMIC DNA]</scope>
</reference>
<evidence type="ECO:0000256" key="4">
    <source>
        <dbReference type="ARBA" id="ARBA00022824"/>
    </source>
</evidence>
<evidence type="ECO:0000256" key="7">
    <source>
        <dbReference type="ARBA" id="ARBA00023121"/>
    </source>
</evidence>
<dbReference type="PANTHER" id="PTHR13466">
    <property type="entry name" value="TEX2 PROTEIN-RELATED"/>
    <property type="match status" value="1"/>
</dbReference>
<keyword evidence="5 10" id="KW-1133">Transmembrane helix</keyword>
<feature type="compositionally biased region" description="Polar residues" evidence="9">
    <location>
        <begin position="273"/>
        <end position="288"/>
    </location>
</feature>